<dbReference type="InterPro" id="IPR018490">
    <property type="entry name" value="cNMP-bd_dom_sf"/>
</dbReference>
<evidence type="ECO:0000313" key="3">
    <source>
        <dbReference type="Proteomes" id="UP000001425"/>
    </source>
</evidence>
<evidence type="ECO:0000313" key="2">
    <source>
        <dbReference type="EMBL" id="BAA18874.1"/>
    </source>
</evidence>
<reference evidence="2 3" key="1">
    <citation type="journal article" date="1995" name="DNA Res.">
        <title>Sequence analysis of the genome of the unicellular cyanobacterium Synechocystis sp. strain PCC6803. I. Sequence features in the 1 Mb region from map positions 64% to 92% of the genome.</title>
        <authorList>
            <person name="Kaneko T."/>
            <person name="Tanaka A."/>
            <person name="Sato S."/>
            <person name="Kotani H."/>
            <person name="Sazuka T."/>
            <person name="Miyajima N."/>
            <person name="Sugiura M."/>
            <person name="Tabata S."/>
        </authorList>
    </citation>
    <scope>NUCLEOTIDE SEQUENCE [LARGE SCALE GENOMIC DNA]</scope>
    <source>
        <strain evidence="3">ATCC 27184 / PCC 6803 / Kazusa</strain>
    </source>
</reference>
<dbReference type="InterPro" id="IPR014710">
    <property type="entry name" value="RmlC-like_jellyroll"/>
</dbReference>
<protein>
    <submittedName>
        <fullName evidence="2">Slr0607 protein</fullName>
    </submittedName>
</protein>
<dbReference type="CDD" id="cd00038">
    <property type="entry name" value="CAP_ED"/>
    <property type="match status" value="1"/>
</dbReference>
<dbReference type="FunFam" id="2.60.120.10:FF:000396">
    <property type="entry name" value="cAMP-binding protein-catabolite gene activator and regulatory subunit of cAMP-dependent protein kinase"/>
    <property type="match status" value="1"/>
</dbReference>
<dbReference type="InterPro" id="IPR000595">
    <property type="entry name" value="cNMP-bd_dom"/>
</dbReference>
<dbReference type="EnsemblBacteria" id="BAA18874">
    <property type="protein sequence ID" value="BAA18874"/>
    <property type="gene ID" value="BAA18874"/>
</dbReference>
<dbReference type="PROSITE" id="PS50042">
    <property type="entry name" value="CNMP_BINDING_3"/>
    <property type="match status" value="1"/>
</dbReference>
<dbReference type="IntAct" id="P74754">
    <property type="interactions" value="4"/>
</dbReference>
<dbReference type="PaxDb" id="1148-1653964"/>
<dbReference type="SMART" id="SM00100">
    <property type="entry name" value="cNMP"/>
    <property type="match status" value="1"/>
</dbReference>
<dbReference type="SUPFAM" id="SSF51206">
    <property type="entry name" value="cAMP-binding domain-like"/>
    <property type="match status" value="1"/>
</dbReference>
<sequence>MTSIMMNTVQTYGKTVEKNYKAGEVIFQEGAVELSMFGVLEGEVEMTLQGKFIETIEAGGIFGIGAIVHSDHQRASTAIAKTDCKLVAMDREHFLFAVQQTPMFALEVIQNYSDRYRSLKALYEKAIAE</sequence>
<keyword evidence="3" id="KW-1185">Reference proteome</keyword>
<name>P74754_SYNY3</name>
<dbReference type="EMBL" id="BA000022">
    <property type="protein sequence ID" value="BAA18874.1"/>
    <property type="molecule type" value="Genomic_DNA"/>
</dbReference>
<dbReference type="AlphaFoldDB" id="P74754"/>
<dbReference type="KEGG" id="syn:slr0607"/>
<feature type="domain" description="Cyclic nucleotide-binding" evidence="1">
    <location>
        <begin position="17"/>
        <end position="115"/>
    </location>
</feature>
<dbReference type="PIR" id="S76962">
    <property type="entry name" value="S76962"/>
</dbReference>
<proteinExistence type="predicted"/>
<reference evidence="2 3" key="2">
    <citation type="journal article" date="1996" name="DNA Res.">
        <title>Sequence analysis of the genome of the unicellular cyanobacterium Synechocystis sp. strain PCC6803. II. Sequence determination of the entire genome and assignment of potential protein-coding regions.</title>
        <authorList>
            <person name="Kaneko T."/>
            <person name="Sato S."/>
            <person name="Kotani H."/>
            <person name="Tanaka A."/>
            <person name="Asamizu E."/>
            <person name="Nakamura Y."/>
            <person name="Miyajima N."/>
            <person name="Hirosawa M."/>
            <person name="Sugiura M."/>
            <person name="Sasamoto S."/>
            <person name="Kimura T."/>
            <person name="Hosouchi T."/>
            <person name="Matsuno A."/>
            <person name="Muraki A."/>
            <person name="Nakazaki N."/>
            <person name="Naruo K."/>
            <person name="Okumura S."/>
            <person name="Shimpo S."/>
            <person name="Takeuchi C."/>
            <person name="Wada T."/>
            <person name="Watanabe A."/>
            <person name="Yamada M."/>
            <person name="Yasuda M."/>
            <person name="Tabata S."/>
        </authorList>
    </citation>
    <scope>NUCLEOTIDE SEQUENCE [LARGE SCALE GENOMIC DNA]</scope>
    <source>
        <strain evidence="3">ATCC 27184 / PCC 6803 / Kazusa</strain>
    </source>
</reference>
<dbReference type="Gene3D" id="2.60.120.10">
    <property type="entry name" value="Jelly Rolls"/>
    <property type="match status" value="1"/>
</dbReference>
<organism evidence="2 3">
    <name type="scientific">Synechocystis sp. (strain ATCC 27184 / PCC 6803 / Kazusa)</name>
    <dbReference type="NCBI Taxonomy" id="1111708"/>
    <lineage>
        <taxon>Bacteria</taxon>
        <taxon>Bacillati</taxon>
        <taxon>Cyanobacteriota</taxon>
        <taxon>Cyanophyceae</taxon>
        <taxon>Synechococcales</taxon>
        <taxon>Merismopediaceae</taxon>
        <taxon>Synechocystis</taxon>
    </lineage>
</organism>
<dbReference type="PANTHER" id="PTHR24567">
    <property type="entry name" value="CRP FAMILY TRANSCRIPTIONAL REGULATORY PROTEIN"/>
    <property type="match status" value="1"/>
</dbReference>
<evidence type="ECO:0000259" key="1">
    <source>
        <dbReference type="PROSITE" id="PS50042"/>
    </source>
</evidence>
<dbReference type="eggNOG" id="COG0664">
    <property type="taxonomic scope" value="Bacteria"/>
</dbReference>
<dbReference type="InParanoid" id="P74754"/>
<gene>
    <name evidence="2" type="ordered locus">slr0607</name>
</gene>
<dbReference type="Proteomes" id="UP000001425">
    <property type="component" value="Chromosome"/>
</dbReference>
<dbReference type="Pfam" id="PF00027">
    <property type="entry name" value="cNMP_binding"/>
    <property type="match status" value="1"/>
</dbReference>
<dbReference type="STRING" id="1148.gene:10500646"/>
<dbReference type="PANTHER" id="PTHR24567:SF26">
    <property type="entry name" value="REGULATORY PROTEIN YEIL"/>
    <property type="match status" value="1"/>
</dbReference>
<accession>P74754</accession>
<dbReference type="InterPro" id="IPR050397">
    <property type="entry name" value="Env_Response_Regulators"/>
</dbReference>